<organism evidence="3 4">
    <name type="scientific">Taenia crassiceps</name>
    <dbReference type="NCBI Taxonomy" id="6207"/>
    <lineage>
        <taxon>Eukaryota</taxon>
        <taxon>Metazoa</taxon>
        <taxon>Spiralia</taxon>
        <taxon>Lophotrochozoa</taxon>
        <taxon>Platyhelminthes</taxon>
        <taxon>Cestoda</taxon>
        <taxon>Eucestoda</taxon>
        <taxon>Cyclophyllidea</taxon>
        <taxon>Taeniidae</taxon>
        <taxon>Taenia</taxon>
    </lineage>
</organism>
<feature type="coiled-coil region" evidence="1">
    <location>
        <begin position="1683"/>
        <end position="1717"/>
    </location>
</feature>
<accession>A0ABR4QAF0</accession>
<evidence type="ECO:0000313" key="4">
    <source>
        <dbReference type="Proteomes" id="UP001651158"/>
    </source>
</evidence>
<keyword evidence="4" id="KW-1185">Reference proteome</keyword>
<evidence type="ECO:0000313" key="3">
    <source>
        <dbReference type="EMBL" id="KAL5106610.1"/>
    </source>
</evidence>
<feature type="coiled-coil region" evidence="1">
    <location>
        <begin position="1469"/>
        <end position="1496"/>
    </location>
</feature>
<name>A0ABR4QAF0_9CEST</name>
<comment type="caution">
    <text evidence="3">The sequence shown here is derived from an EMBL/GenBank/DDBJ whole genome shotgun (WGS) entry which is preliminary data.</text>
</comment>
<feature type="region of interest" description="Disordered" evidence="2">
    <location>
        <begin position="1784"/>
        <end position="1822"/>
    </location>
</feature>
<evidence type="ECO:0000256" key="1">
    <source>
        <dbReference type="SAM" id="Coils"/>
    </source>
</evidence>
<gene>
    <name evidence="3" type="ORF">TcWFU_001824</name>
</gene>
<feature type="coiled-coil region" evidence="1">
    <location>
        <begin position="382"/>
        <end position="409"/>
    </location>
</feature>
<feature type="region of interest" description="Disordered" evidence="2">
    <location>
        <begin position="1626"/>
        <end position="1645"/>
    </location>
</feature>
<feature type="compositionally biased region" description="Basic residues" evidence="2">
    <location>
        <begin position="1792"/>
        <end position="1805"/>
    </location>
</feature>
<dbReference type="Proteomes" id="UP001651158">
    <property type="component" value="Unassembled WGS sequence"/>
</dbReference>
<feature type="region of interest" description="Disordered" evidence="2">
    <location>
        <begin position="1855"/>
        <end position="1874"/>
    </location>
</feature>
<sequence length="2148" mass="243810">MGLASSKPRLTSSGPEYKPCNAALSKNRRIKARPFKQMCKSTYVWSRQIPESNAFDSITERSDLQDSEGIETSSDTARLTVHEDDVEFYWPLAYSMCCPVWHAACVSNTPFYPYPLVCSIEEARAVFKNMIFEAQKLPTHIVAIDVRKKQPVVEKTKSESTQSFTEVPVQEGYFTDNEMNSALLLLEHQFGGSKRAALRIAEALNHGKIALRKLRAYLGEEAASNFLRTITKPHWLMTLLANALGSMKSALHCVDVYRKSEVGSSEHKEASARLIEIAGNENFVKAFAQKFTALREIVANGLTAQLKLRADEVDKIIVECLGGANIPMRRIESLTGAKVEVIQGLLNALKRCNEEEVETYLQILTDCIAGKLKSDEETAERLARIQKHKTELEHKIQKHQQGLEEYRYRRKSPIIITIPTKEQPLHAIDAKPPEIILSRQEKPKGKKRRTKAATVNAKVIREDSKEAKEAEEEVEVQSMEEEEIIIPFLDFTALDETASQFTLIDEAPQRSLSFTAGSVLSMEGVDLEEETLVRDRQFLDEPSQLPVRKVAKSESSEVSTGTDELLDLPAKTYIVNEIPGEINDVLLQEDIRLMDTRLSKRVWDLKRAVGCEGFLEPDIGLEPNRILLVLVRSAIDAEANQLVEMIEQVQTLLKQFLILGSVKETVRYMLGLLFQKIATKLRNGEHDTGEKAIYLEVGGRIIKQLKQLGVNTHPYASNLQASVMQKPILDAVVERQDLFLKTPVVPYIDLGELLKTIKGVSWKSLSSFGQITPTIHFTIKEALEETESTYSMAAPSSSNEKKGLSSSSSTASIAISVDLPLTEKQLTITEGDLSAETSDSEAVWLPNTSRGIISTSTAVGSQYVDFETFDEVAEDLLAKRLYESYGGEVQGSRKSLIRMAQEMIENPTVFDVVEMRSSKSFDLENLDETELELAVAKVIQKMEDEEAAARLTRVVTPEIEEVETLEMRLAKVRALLSQRRSHTAEEESHKEREIVSLTPALPPYPAVVVKYQLQDIIEELQMSQNNQQDLNTLERILWLTLPENVADRYELFVRVADLQRRGQFSGKALKALLESVLIDVTDLLTLLDPEFEIEDEQRYSIYDQLRTNLDVLCWFKLNIDEYEEQLREYPELMQFGGTLFPRKFEHPILLKNTETKLSLPQSYLHYIPQSLAKVVDVETPLPWHMVTFQGAEIDLNLGSVDAEEENVEMPSETSNKTIQFSPLADLLTEGIKKSMHEKNFEGELYDELPPTQKQTKKLAAYMNWRRNKLEMAGTTARCLFSIAPEIVDQDRNVLLEVVKLIDVQALSTEVATLFVSSVLQDLPDLTLVALNKDDFQKDERQMAYNQCRAMIEVLQCFKVPIKEFESNFDYCTDLEDQYKTIFTDGEFPTIRDDCDFSVDLPQAYIHELPFEVLEAVGDRLRIEETSREPLKSYLKHIDAQAFANQDKYDFERTRALAVHALRLHSQDVNGIIKHEIEMLEEQKRRIQEESKSTEKAATDIDRIIDRWLGFRASADQAPATPSPEIGGISAANLELESDSKKESGKLETYDFAIQIPKGLSEEDLKEAHFGRDETLEEVSSIEIGKPLLEDSKKVVHTIELPSAEVLPQETEFDGGQQKETSTIVYPSSDESTLIRSKEAEGERPKMKKLDTNCIPIVQQQYLESISEELSRVPPDSIMPSEETDSLSKNIVKLLEKNKELELQREKFAQHLAAVEAAKKALSVIYERQEDASATAKRKAYDQTSKLRWEEEQHLQKRFQLSESGGSVIATSKSVRAKESLKMVSKMSTKTPVGRKKKKSIKRKPAIKRELQTQPPSLPSMNLHPLEFNMTTTIGKNLPPVMHRFAELENIYSVSPLSPPPSPPPSGRTKLPPLWPDQQKRWRSKFLYDSEFEEVNMPKIEVITPTDMAIKNIQPLRPVRARKHYVNEGKVIQFPRPTTIASEKLDSALMEQQLRKSPWPKDSHMEANHRFITNELRINLILKKLRMQLNTHDLVEVMIDLHTGRASKRTREIVRTAYETIEGQKYTHLSDEAAEKCRPQCRPNDVSSAEWKRIGTDVRSAHPFDERSFPGYFIADSIGDGGRAHCEQEKMARLGAFSNGLTFCRISRRANIIGRVRTYVQERSYLRIKKSLEDCIELFNSRMGNEELQ</sequence>
<dbReference type="EMBL" id="JAKROA010000005">
    <property type="protein sequence ID" value="KAL5106610.1"/>
    <property type="molecule type" value="Genomic_DNA"/>
</dbReference>
<feature type="compositionally biased region" description="Basic and acidic residues" evidence="2">
    <location>
        <begin position="1635"/>
        <end position="1645"/>
    </location>
</feature>
<protein>
    <submittedName>
        <fullName evidence="3">Uncharacterized protein</fullName>
    </submittedName>
</protein>
<evidence type="ECO:0000256" key="2">
    <source>
        <dbReference type="SAM" id="MobiDB-lite"/>
    </source>
</evidence>
<reference evidence="3 4" key="1">
    <citation type="journal article" date="2022" name="Front. Cell. Infect. Microbiol.">
        <title>The Genomes of Two Strains of Taenia crassiceps the Animal Model for the Study of Human Cysticercosis.</title>
        <authorList>
            <person name="Bobes R.J."/>
            <person name="Estrada K."/>
            <person name="Rios-Valencia D.G."/>
            <person name="Calderon-Gallegos A."/>
            <person name="de la Torre P."/>
            <person name="Carrero J.C."/>
            <person name="Sanchez-Flores A."/>
            <person name="Laclette J.P."/>
        </authorList>
    </citation>
    <scope>NUCLEOTIDE SEQUENCE [LARGE SCALE GENOMIC DNA]</scope>
    <source>
        <strain evidence="3">WFUcys</strain>
    </source>
</reference>
<feature type="compositionally biased region" description="Pro residues" evidence="2">
    <location>
        <begin position="1856"/>
        <end position="1865"/>
    </location>
</feature>
<proteinExistence type="predicted"/>
<keyword evidence="1" id="KW-0175">Coiled coil</keyword>